<evidence type="ECO:0008006" key="5">
    <source>
        <dbReference type="Google" id="ProtNLM"/>
    </source>
</evidence>
<keyword evidence="1" id="KW-0479">Metal-binding</keyword>
<feature type="non-terminal residue" evidence="4">
    <location>
        <position position="362"/>
    </location>
</feature>
<evidence type="ECO:0000256" key="3">
    <source>
        <dbReference type="ARBA" id="ARBA00023014"/>
    </source>
</evidence>
<name>A0A0F8XJZ3_9ZZZZ</name>
<sequence length="362" mass="40937">PCFTDSILTQPYGGFCAVGCAFCYINNGGRGYRGQGVTVVDPTYPEKTIKLFKSMRTGAAVYMSSFIDPFLEVEKYYHNTKKVSQAAINEGLPIFFLTRKKVPGWAYDHLKKNKYSYMQFSINTPSGEDWKLLSPKAVSLDTMLGQVGEMHRQKIYVSIQVNPIMAGVVTNDDIIKLIHMLKERGADHLIFKFVEIVFPSAPSMINQMRVRFRGRADKFEALFTQNIGGVKSVDEDYRKEGLMRFWKECKKTKITMSLCYEYEYERNKKGEVISKVGRSMGRADAKGHPFISADQCHGHRVPVYSRKDTMDKFKPIEACPDTGCLHCADDVGGEKKVPCGNELLAFAPAWTPDMLKQPAYTV</sequence>
<dbReference type="Gene3D" id="3.80.30.30">
    <property type="match status" value="1"/>
</dbReference>
<accession>A0A0F8XJZ3</accession>
<comment type="caution">
    <text evidence="4">The sequence shown here is derived from an EMBL/GenBank/DDBJ whole genome shotgun (WGS) entry which is preliminary data.</text>
</comment>
<reference evidence="4" key="1">
    <citation type="journal article" date="2015" name="Nature">
        <title>Complex archaea that bridge the gap between prokaryotes and eukaryotes.</title>
        <authorList>
            <person name="Spang A."/>
            <person name="Saw J.H."/>
            <person name="Jorgensen S.L."/>
            <person name="Zaremba-Niedzwiedzka K."/>
            <person name="Martijn J."/>
            <person name="Lind A.E."/>
            <person name="van Eijk R."/>
            <person name="Schleper C."/>
            <person name="Guy L."/>
            <person name="Ettema T.J."/>
        </authorList>
    </citation>
    <scope>NUCLEOTIDE SEQUENCE</scope>
</reference>
<dbReference type="GO" id="GO:0051536">
    <property type="term" value="F:iron-sulfur cluster binding"/>
    <property type="evidence" value="ECO:0007669"/>
    <property type="project" value="UniProtKB-KW"/>
</dbReference>
<dbReference type="SFLD" id="SFLDS00029">
    <property type="entry name" value="Radical_SAM"/>
    <property type="match status" value="1"/>
</dbReference>
<dbReference type="EMBL" id="LAZR01062507">
    <property type="protein sequence ID" value="KKK61375.1"/>
    <property type="molecule type" value="Genomic_DNA"/>
</dbReference>
<keyword evidence="3" id="KW-0411">Iron-sulfur</keyword>
<dbReference type="GO" id="GO:0003824">
    <property type="term" value="F:catalytic activity"/>
    <property type="evidence" value="ECO:0007669"/>
    <property type="project" value="InterPro"/>
</dbReference>
<organism evidence="4">
    <name type="scientific">marine sediment metagenome</name>
    <dbReference type="NCBI Taxonomy" id="412755"/>
    <lineage>
        <taxon>unclassified sequences</taxon>
        <taxon>metagenomes</taxon>
        <taxon>ecological metagenomes</taxon>
    </lineage>
</organism>
<evidence type="ECO:0000256" key="2">
    <source>
        <dbReference type="ARBA" id="ARBA00023004"/>
    </source>
</evidence>
<evidence type="ECO:0000256" key="1">
    <source>
        <dbReference type="ARBA" id="ARBA00022723"/>
    </source>
</evidence>
<dbReference type="InterPro" id="IPR040086">
    <property type="entry name" value="MJ0683-like"/>
</dbReference>
<dbReference type="PANTHER" id="PTHR43432">
    <property type="entry name" value="SLR0285 PROTEIN"/>
    <property type="match status" value="1"/>
</dbReference>
<dbReference type="SFLD" id="SFLDG01084">
    <property type="entry name" value="Uncharacterised_Radical_SAM_Su"/>
    <property type="match status" value="1"/>
</dbReference>
<dbReference type="GO" id="GO:0046872">
    <property type="term" value="F:metal ion binding"/>
    <property type="evidence" value="ECO:0007669"/>
    <property type="project" value="UniProtKB-KW"/>
</dbReference>
<proteinExistence type="predicted"/>
<gene>
    <name evidence="4" type="ORF">LCGC14_3014960</name>
</gene>
<dbReference type="InterPro" id="IPR058240">
    <property type="entry name" value="rSAM_sf"/>
</dbReference>
<dbReference type="PANTHER" id="PTHR43432:SF4">
    <property type="entry name" value="RADICAL SAM CORE DOMAIN-CONTAINING PROTEIN"/>
    <property type="match status" value="1"/>
</dbReference>
<dbReference type="SUPFAM" id="SSF102114">
    <property type="entry name" value="Radical SAM enzymes"/>
    <property type="match status" value="1"/>
</dbReference>
<dbReference type="AlphaFoldDB" id="A0A0F8XJZ3"/>
<keyword evidence="2" id="KW-0408">Iron</keyword>
<feature type="non-terminal residue" evidence="4">
    <location>
        <position position="1"/>
    </location>
</feature>
<evidence type="ECO:0000313" key="4">
    <source>
        <dbReference type="EMBL" id="KKK61375.1"/>
    </source>
</evidence>
<protein>
    <recommendedName>
        <fullName evidence="5">Radical SAM core domain-containing protein</fullName>
    </recommendedName>
</protein>
<dbReference type="InterPro" id="IPR007197">
    <property type="entry name" value="rSAM"/>
</dbReference>